<dbReference type="PANTHER" id="PTHR31121:SF7">
    <property type="entry name" value="MANNOSYLTRANSFERASE KTR4-RELATED"/>
    <property type="match status" value="1"/>
</dbReference>
<dbReference type="SUPFAM" id="SSF53448">
    <property type="entry name" value="Nucleotide-diphospho-sugar transferases"/>
    <property type="match status" value="1"/>
</dbReference>
<organism evidence="4 5">
    <name type="scientific">Exophiala oligosperma</name>
    <dbReference type="NCBI Taxonomy" id="215243"/>
    <lineage>
        <taxon>Eukaryota</taxon>
        <taxon>Fungi</taxon>
        <taxon>Dikarya</taxon>
        <taxon>Ascomycota</taxon>
        <taxon>Pezizomycotina</taxon>
        <taxon>Eurotiomycetes</taxon>
        <taxon>Chaetothyriomycetidae</taxon>
        <taxon>Chaetothyriales</taxon>
        <taxon>Herpotrichiellaceae</taxon>
        <taxon>Exophiala</taxon>
    </lineage>
</organism>
<dbReference type="Proteomes" id="UP000053342">
    <property type="component" value="Unassembled WGS sequence"/>
</dbReference>
<gene>
    <name evidence="4" type="ORF">PV06_11410</name>
</gene>
<keyword evidence="2" id="KW-0328">Glycosyltransferase</keyword>
<dbReference type="OrthoDB" id="439943at2759"/>
<sequence>MSCVPCARPPILDKRLWLKEVIQTSREGARKFRPNNELGCCAQVLSLLGDCTTAIHSLYTQAISEGEFAQTRSYLHQQLDEAMTALLRPDDDGNRKPSRNDLAFVALVQNEELDGIVYSIATIEQIHREPTDGGVAFLMGQTPVGLGLSPNVSMVFRNFYKHPAFDNIRYYWRVEPWIQFFCAVEYDVFQYMSDNYKVYGFTLKVYDDPMTLPSLWPQTLDFIAANPQHLSHPRAIYGVNSKLATSNSGDSAYESFFQALDRTSGFSMNDGETHRSTASRWGFSRMSREFTGLKTPSGGSPARMMLLADAAY</sequence>
<reference evidence="4 5" key="1">
    <citation type="submission" date="2015-01" db="EMBL/GenBank/DDBJ databases">
        <title>The Genome Sequence of Exophiala oligosperma CBS72588.</title>
        <authorList>
            <consortium name="The Broad Institute Genomics Platform"/>
            <person name="Cuomo C."/>
            <person name="de Hoog S."/>
            <person name="Gorbushina A."/>
            <person name="Stielow B."/>
            <person name="Teixiera M."/>
            <person name="Abouelleil A."/>
            <person name="Chapman S.B."/>
            <person name="Priest M."/>
            <person name="Young S.K."/>
            <person name="Wortman J."/>
            <person name="Nusbaum C."/>
            <person name="Birren B."/>
        </authorList>
    </citation>
    <scope>NUCLEOTIDE SEQUENCE [LARGE SCALE GENOMIC DNA]</scope>
    <source>
        <strain evidence="4 5">CBS 72588</strain>
    </source>
</reference>
<name>A0A0D2CZ47_9EURO</name>
<evidence type="ECO:0000313" key="4">
    <source>
        <dbReference type="EMBL" id="KIW36308.1"/>
    </source>
</evidence>
<dbReference type="RefSeq" id="XP_016256524.1">
    <property type="nucleotide sequence ID" value="XM_016413076.1"/>
</dbReference>
<dbReference type="HOGENOM" id="CLU_891460_0_0_1"/>
<dbReference type="PANTHER" id="PTHR31121">
    <property type="entry name" value="ALPHA-1,2 MANNOSYLTRANSFERASE KTR1"/>
    <property type="match status" value="1"/>
</dbReference>
<dbReference type="GO" id="GO:0000026">
    <property type="term" value="F:alpha-1,2-mannosyltransferase activity"/>
    <property type="evidence" value="ECO:0007669"/>
    <property type="project" value="TreeGrafter"/>
</dbReference>
<dbReference type="VEuPathDB" id="FungiDB:PV06_11410"/>
<dbReference type="GO" id="GO:0006493">
    <property type="term" value="P:protein O-linked glycosylation"/>
    <property type="evidence" value="ECO:0007669"/>
    <property type="project" value="TreeGrafter"/>
</dbReference>
<dbReference type="Gene3D" id="3.90.550.10">
    <property type="entry name" value="Spore Coat Polysaccharide Biosynthesis Protein SpsA, Chain A"/>
    <property type="match status" value="1"/>
</dbReference>
<dbReference type="GO" id="GO:0016020">
    <property type="term" value="C:membrane"/>
    <property type="evidence" value="ECO:0007669"/>
    <property type="project" value="InterPro"/>
</dbReference>
<dbReference type="GO" id="GO:0005794">
    <property type="term" value="C:Golgi apparatus"/>
    <property type="evidence" value="ECO:0007669"/>
    <property type="project" value="TreeGrafter"/>
</dbReference>
<protein>
    <submittedName>
        <fullName evidence="4">Uncharacterized protein</fullName>
    </submittedName>
</protein>
<dbReference type="InterPro" id="IPR029044">
    <property type="entry name" value="Nucleotide-diphossugar_trans"/>
</dbReference>
<evidence type="ECO:0000256" key="1">
    <source>
        <dbReference type="ARBA" id="ARBA00007677"/>
    </source>
</evidence>
<dbReference type="InterPro" id="IPR002685">
    <property type="entry name" value="Glyco_trans_15"/>
</dbReference>
<comment type="similarity">
    <text evidence="1">Belongs to the glycosyltransferase 15 family.</text>
</comment>
<keyword evidence="3" id="KW-0808">Transferase</keyword>
<proteinExistence type="inferred from homology"/>
<dbReference type="Pfam" id="PF01793">
    <property type="entry name" value="Glyco_transf_15"/>
    <property type="match status" value="1"/>
</dbReference>
<dbReference type="GeneID" id="27363484"/>
<accession>A0A0D2CZ47</accession>
<dbReference type="EMBL" id="KN847362">
    <property type="protein sequence ID" value="KIW36308.1"/>
    <property type="molecule type" value="Genomic_DNA"/>
</dbReference>
<dbReference type="GO" id="GO:0000032">
    <property type="term" value="P:cell wall mannoprotein biosynthetic process"/>
    <property type="evidence" value="ECO:0007669"/>
    <property type="project" value="TreeGrafter"/>
</dbReference>
<dbReference type="GO" id="GO:0006487">
    <property type="term" value="P:protein N-linked glycosylation"/>
    <property type="evidence" value="ECO:0007669"/>
    <property type="project" value="TreeGrafter"/>
</dbReference>
<evidence type="ECO:0000256" key="3">
    <source>
        <dbReference type="ARBA" id="ARBA00022679"/>
    </source>
</evidence>
<evidence type="ECO:0000313" key="5">
    <source>
        <dbReference type="Proteomes" id="UP000053342"/>
    </source>
</evidence>
<evidence type="ECO:0000256" key="2">
    <source>
        <dbReference type="ARBA" id="ARBA00022676"/>
    </source>
</evidence>
<keyword evidence="5" id="KW-1185">Reference proteome</keyword>
<dbReference type="AlphaFoldDB" id="A0A0D2CZ47"/>